<protein>
    <submittedName>
        <fullName evidence="2">Uncharacterized protein</fullName>
    </submittedName>
</protein>
<evidence type="ECO:0000313" key="2">
    <source>
        <dbReference type="WBParaSite" id="ES5_v2.g24737.t1"/>
    </source>
</evidence>
<accession>A0AC34G598</accession>
<dbReference type="WBParaSite" id="ES5_v2.g24737.t1">
    <property type="protein sequence ID" value="ES5_v2.g24737.t1"/>
    <property type="gene ID" value="ES5_v2.g24737"/>
</dbReference>
<organism evidence="1 2">
    <name type="scientific">Panagrolaimus sp. ES5</name>
    <dbReference type="NCBI Taxonomy" id="591445"/>
    <lineage>
        <taxon>Eukaryota</taxon>
        <taxon>Metazoa</taxon>
        <taxon>Ecdysozoa</taxon>
        <taxon>Nematoda</taxon>
        <taxon>Chromadorea</taxon>
        <taxon>Rhabditida</taxon>
        <taxon>Tylenchina</taxon>
        <taxon>Panagrolaimomorpha</taxon>
        <taxon>Panagrolaimoidea</taxon>
        <taxon>Panagrolaimidae</taxon>
        <taxon>Panagrolaimus</taxon>
    </lineage>
</organism>
<dbReference type="Proteomes" id="UP000887579">
    <property type="component" value="Unplaced"/>
</dbReference>
<evidence type="ECO:0000313" key="1">
    <source>
        <dbReference type="Proteomes" id="UP000887579"/>
    </source>
</evidence>
<sequence length="162" mass="18661">MKLSELFLLFFLLPLIVQINAYDQSATTTIGTTNATFSWEIKNFGLMEWKLSQNPKPIFGPLLETRNGHKVNCSVFPIYYDGRLVSLFDRMEHNNDQSFSYPKLVCDFSPEPTAVKYSFIGDDKKYSTVLIGGIKNNIEIIIDAFYSRTYINVDINDDYQDK</sequence>
<proteinExistence type="predicted"/>
<reference evidence="2" key="1">
    <citation type="submission" date="2022-11" db="UniProtKB">
        <authorList>
            <consortium name="WormBaseParasite"/>
        </authorList>
    </citation>
    <scope>IDENTIFICATION</scope>
</reference>
<name>A0AC34G598_9BILA</name>